<dbReference type="SMR" id="A2E5K8"/>
<reference evidence="12" key="2">
    <citation type="journal article" date="2007" name="Science">
        <title>Draft genome sequence of the sexually transmitted pathogen Trichomonas vaginalis.</title>
        <authorList>
            <person name="Carlton J.M."/>
            <person name="Hirt R.P."/>
            <person name="Silva J.C."/>
            <person name="Delcher A.L."/>
            <person name="Schatz M."/>
            <person name="Zhao Q."/>
            <person name="Wortman J.R."/>
            <person name="Bidwell S.L."/>
            <person name="Alsmark U.C.M."/>
            <person name="Besteiro S."/>
            <person name="Sicheritz-Ponten T."/>
            <person name="Noel C.J."/>
            <person name="Dacks J.B."/>
            <person name="Foster P.G."/>
            <person name="Simillion C."/>
            <person name="Van de Peer Y."/>
            <person name="Miranda-Saavedra D."/>
            <person name="Barton G.J."/>
            <person name="Westrop G.D."/>
            <person name="Mueller S."/>
            <person name="Dessi D."/>
            <person name="Fiori P.L."/>
            <person name="Ren Q."/>
            <person name="Paulsen I."/>
            <person name="Zhang H."/>
            <person name="Bastida-Corcuera F.D."/>
            <person name="Simoes-Barbosa A."/>
            <person name="Brown M.T."/>
            <person name="Hayes R.D."/>
            <person name="Mukherjee M."/>
            <person name="Okumura C.Y."/>
            <person name="Schneider R."/>
            <person name="Smith A.J."/>
            <person name="Vanacova S."/>
            <person name="Villalvazo M."/>
            <person name="Haas B.J."/>
            <person name="Pertea M."/>
            <person name="Feldblyum T.V."/>
            <person name="Utterback T.R."/>
            <person name="Shu C.L."/>
            <person name="Osoegawa K."/>
            <person name="de Jong P.J."/>
            <person name="Hrdy I."/>
            <person name="Horvathova L."/>
            <person name="Zubacova Z."/>
            <person name="Dolezal P."/>
            <person name="Malik S.B."/>
            <person name="Logsdon J.M. Jr."/>
            <person name="Henze K."/>
            <person name="Gupta A."/>
            <person name="Wang C.C."/>
            <person name="Dunne R.L."/>
            <person name="Upcroft J.A."/>
            <person name="Upcroft P."/>
            <person name="White O."/>
            <person name="Salzberg S.L."/>
            <person name="Tang P."/>
            <person name="Chiu C.-H."/>
            <person name="Lee Y.-S."/>
            <person name="Embley T.M."/>
            <person name="Coombs G.H."/>
            <person name="Mottram J.C."/>
            <person name="Tachezy J."/>
            <person name="Fraser-Liggett C.M."/>
            <person name="Johnson P.J."/>
        </authorList>
    </citation>
    <scope>NUCLEOTIDE SEQUENCE [LARGE SCALE GENOMIC DNA]</scope>
    <source>
        <strain evidence="12">G3</strain>
    </source>
</reference>
<feature type="binding site" evidence="7">
    <location>
        <position position="138"/>
    </location>
    <ligand>
        <name>ATP</name>
        <dbReference type="ChEBI" id="CHEBI:30616"/>
    </ligand>
</feature>
<dbReference type="eggNOG" id="KOG0598">
    <property type="taxonomic scope" value="Eukaryota"/>
</dbReference>
<dbReference type="GO" id="GO:0004674">
    <property type="term" value="F:protein serine/threonine kinase activity"/>
    <property type="evidence" value="ECO:0000318"/>
    <property type="project" value="GO_Central"/>
</dbReference>
<dbReference type="Gene3D" id="2.30.29.30">
    <property type="entry name" value="Pleckstrin-homology domain (PH domain)/Phosphotyrosine-binding domain (PTB)"/>
    <property type="match status" value="1"/>
</dbReference>
<dbReference type="InterPro" id="IPR000719">
    <property type="entry name" value="Prot_kinase_dom"/>
</dbReference>
<accession>A2E5K8</accession>
<keyword evidence="2" id="KW-0597">Phosphoprotein</keyword>
<evidence type="ECO:0000256" key="9">
    <source>
        <dbReference type="SAM" id="MobiDB-lite"/>
    </source>
</evidence>
<evidence type="ECO:0000256" key="4">
    <source>
        <dbReference type="ARBA" id="ARBA00022741"/>
    </source>
</evidence>
<organism evidence="12 13">
    <name type="scientific">Trichomonas vaginalis (strain ATCC PRA-98 / G3)</name>
    <dbReference type="NCBI Taxonomy" id="412133"/>
    <lineage>
        <taxon>Eukaryota</taxon>
        <taxon>Metamonada</taxon>
        <taxon>Parabasalia</taxon>
        <taxon>Trichomonadida</taxon>
        <taxon>Trichomonadidae</taxon>
        <taxon>Trichomonas</taxon>
    </lineage>
</organism>
<feature type="region of interest" description="Disordered" evidence="9">
    <location>
        <begin position="385"/>
        <end position="404"/>
    </location>
</feature>
<dbReference type="InterPro" id="IPR000961">
    <property type="entry name" value="AGC-kinase_C"/>
</dbReference>
<dbReference type="PANTHER" id="PTHR24351">
    <property type="entry name" value="RIBOSOMAL PROTEIN S6 KINASE"/>
    <property type="match status" value="1"/>
</dbReference>
<protein>
    <submittedName>
        <fullName evidence="12">AGC family protein kinase</fullName>
    </submittedName>
</protein>
<evidence type="ECO:0000256" key="1">
    <source>
        <dbReference type="ARBA" id="ARBA00022527"/>
    </source>
</evidence>
<dbReference type="InterPro" id="IPR045270">
    <property type="entry name" value="STKc_AGC"/>
</dbReference>
<dbReference type="KEGG" id="tva:4770009"/>
<keyword evidence="1 8" id="KW-0723">Serine/threonine-protein kinase</keyword>
<feature type="domain" description="Protein kinase" evidence="10">
    <location>
        <begin position="109"/>
        <end position="360"/>
    </location>
</feature>
<name>A2E5K8_TRIV3</name>
<evidence type="ECO:0000313" key="12">
    <source>
        <dbReference type="EMBL" id="EAY12049.1"/>
    </source>
</evidence>
<dbReference type="FunFam" id="3.30.200.20:FF:000628">
    <property type="entry name" value="AGC family protein kinase"/>
    <property type="match status" value="1"/>
</dbReference>
<keyword evidence="4 7" id="KW-0547">Nucleotide-binding</keyword>
<evidence type="ECO:0000259" key="11">
    <source>
        <dbReference type="PROSITE" id="PS51285"/>
    </source>
</evidence>
<dbReference type="PROSITE" id="PS00107">
    <property type="entry name" value="PROTEIN_KINASE_ATP"/>
    <property type="match status" value="1"/>
</dbReference>
<feature type="domain" description="AGC-kinase C-terminal" evidence="11">
    <location>
        <begin position="361"/>
        <end position="428"/>
    </location>
</feature>
<dbReference type="PROSITE" id="PS50011">
    <property type="entry name" value="PROTEIN_KINASE_DOM"/>
    <property type="match status" value="1"/>
</dbReference>
<dbReference type="InterPro" id="IPR008271">
    <property type="entry name" value="Ser/Thr_kinase_AS"/>
</dbReference>
<dbReference type="STRING" id="5722.A2E5K8"/>
<dbReference type="Proteomes" id="UP000001542">
    <property type="component" value="Unassembled WGS sequence"/>
</dbReference>
<dbReference type="InterPro" id="IPR017441">
    <property type="entry name" value="Protein_kinase_ATP_BS"/>
</dbReference>
<dbReference type="PROSITE" id="PS51285">
    <property type="entry name" value="AGC_KINASE_CTER"/>
    <property type="match status" value="1"/>
</dbReference>
<dbReference type="InterPro" id="IPR011009">
    <property type="entry name" value="Kinase-like_dom_sf"/>
</dbReference>
<dbReference type="Gene3D" id="1.10.510.10">
    <property type="entry name" value="Transferase(Phosphotransferase) domain 1"/>
    <property type="match status" value="1"/>
</dbReference>
<evidence type="ECO:0000256" key="2">
    <source>
        <dbReference type="ARBA" id="ARBA00022553"/>
    </source>
</evidence>
<reference evidence="12" key="1">
    <citation type="submission" date="2006-10" db="EMBL/GenBank/DDBJ databases">
        <authorList>
            <person name="Amadeo P."/>
            <person name="Zhao Q."/>
            <person name="Wortman J."/>
            <person name="Fraser-Liggett C."/>
            <person name="Carlton J."/>
        </authorList>
    </citation>
    <scope>NUCLEOTIDE SEQUENCE</scope>
    <source>
        <strain evidence="12">G3</strain>
    </source>
</reference>
<dbReference type="RefSeq" id="XP_001324272.1">
    <property type="nucleotide sequence ID" value="XM_001324237.1"/>
</dbReference>
<dbReference type="SUPFAM" id="SSF50729">
    <property type="entry name" value="PH domain-like"/>
    <property type="match status" value="1"/>
</dbReference>
<dbReference type="GO" id="GO:0005524">
    <property type="term" value="F:ATP binding"/>
    <property type="evidence" value="ECO:0007669"/>
    <property type="project" value="UniProtKB-UniRule"/>
</dbReference>
<dbReference type="SMART" id="SM00220">
    <property type="entry name" value="S_TKc"/>
    <property type="match status" value="1"/>
</dbReference>
<keyword evidence="5 12" id="KW-0418">Kinase</keyword>
<dbReference type="EMBL" id="DS113308">
    <property type="protein sequence ID" value="EAY12049.1"/>
    <property type="molecule type" value="Genomic_DNA"/>
</dbReference>
<dbReference type="GO" id="GO:0035556">
    <property type="term" value="P:intracellular signal transduction"/>
    <property type="evidence" value="ECO:0000318"/>
    <property type="project" value="GO_Central"/>
</dbReference>
<dbReference type="PROSITE" id="PS00108">
    <property type="entry name" value="PROTEIN_KINASE_ST"/>
    <property type="match status" value="1"/>
</dbReference>
<dbReference type="OrthoDB" id="347657at2759"/>
<dbReference type="AlphaFoldDB" id="A2E5K8"/>
<evidence type="ECO:0000256" key="6">
    <source>
        <dbReference type="ARBA" id="ARBA00022840"/>
    </source>
</evidence>
<dbReference type="SUPFAM" id="SSF56112">
    <property type="entry name" value="Protein kinase-like (PK-like)"/>
    <property type="match status" value="1"/>
</dbReference>
<proteinExistence type="inferred from homology"/>
<sequence length="450" mass="51258">MTDLISLSGWLKRKMSVFGIKAKKWCTCTCHTFFIFSDENAKFPDMTMTITTDTKIEHVCKGKTFMLTVWNSDKENVELYADSSEELMRWGTVLKNAPSQTIVLSIDDFTPIRVIGNGYYGKVMLVTKKDTDEKFAIKSIHKSRLIQDKRSHSALAERNILLRASHPFIVQLKFAFQTPSKFYFGLEYASGGELFARVQKSGGLSEKEVRFYLSEIVLALSYLHSLGIIYRDLKPENILLDEEGHVKLTDFGLSKDLNATSGAQTFCGTYEYIAPEIAQHQPYSYEVDWWAIGILAYEMVMQVTPFFDKSQSRILEKIVNEDVSFPVEIPSELASLIAMLLRKDPKKRAKYEDVIHHPFFSGVNWDDVYQRKIKPYYIPDKVETEAKKQKDNNEDDTAMDSYGTPVLGDEANVSGFSFTGLSDSDVPEPSQIDAKKELSVPDLLLFPEFN</sequence>
<dbReference type="FunFam" id="2.30.29.30:FF:000350">
    <property type="entry name" value="AGC family protein kinase"/>
    <property type="match status" value="1"/>
</dbReference>
<dbReference type="Pfam" id="PF00069">
    <property type="entry name" value="Pkinase"/>
    <property type="match status" value="1"/>
</dbReference>
<keyword evidence="6 7" id="KW-0067">ATP-binding</keyword>
<evidence type="ECO:0000313" key="13">
    <source>
        <dbReference type="Proteomes" id="UP000001542"/>
    </source>
</evidence>
<dbReference type="CDD" id="cd05123">
    <property type="entry name" value="STKc_AGC"/>
    <property type="match status" value="1"/>
</dbReference>
<keyword evidence="3" id="KW-0808">Transferase</keyword>
<evidence type="ECO:0000259" key="10">
    <source>
        <dbReference type="PROSITE" id="PS50011"/>
    </source>
</evidence>
<dbReference type="Gene3D" id="3.30.200.20">
    <property type="entry name" value="Phosphorylase Kinase, domain 1"/>
    <property type="match status" value="1"/>
</dbReference>
<evidence type="ECO:0000256" key="3">
    <source>
        <dbReference type="ARBA" id="ARBA00022679"/>
    </source>
</evidence>
<dbReference type="OMA" id="SEELMRW"/>
<gene>
    <name evidence="12" type="ORF">TVAG_038960</name>
</gene>
<evidence type="ECO:0000256" key="8">
    <source>
        <dbReference type="RuleBase" id="RU000304"/>
    </source>
</evidence>
<comment type="similarity">
    <text evidence="8">Belongs to the protein kinase superfamily.</text>
</comment>
<dbReference type="InterPro" id="IPR011993">
    <property type="entry name" value="PH-like_dom_sf"/>
</dbReference>
<evidence type="ECO:0000256" key="5">
    <source>
        <dbReference type="ARBA" id="ARBA00022777"/>
    </source>
</evidence>
<dbReference type="VEuPathDB" id="TrichDB:TVAG_038960"/>
<dbReference type="FunFam" id="1.10.510.10:FF:000008">
    <property type="entry name" value="Non-specific serine/threonine protein kinase"/>
    <property type="match status" value="1"/>
</dbReference>
<keyword evidence="13" id="KW-1185">Reference proteome</keyword>
<dbReference type="InParanoid" id="A2E5K8"/>
<evidence type="ECO:0000256" key="7">
    <source>
        <dbReference type="PROSITE-ProRule" id="PRU10141"/>
    </source>
</evidence>
<dbReference type="VEuPathDB" id="TrichDB:TVAGG3_0240180"/>